<organism evidence="1 2">
    <name type="scientific">Ridgeia piscesae</name>
    <name type="common">Tubeworm</name>
    <dbReference type="NCBI Taxonomy" id="27915"/>
    <lineage>
        <taxon>Eukaryota</taxon>
        <taxon>Metazoa</taxon>
        <taxon>Spiralia</taxon>
        <taxon>Lophotrochozoa</taxon>
        <taxon>Annelida</taxon>
        <taxon>Polychaeta</taxon>
        <taxon>Sedentaria</taxon>
        <taxon>Canalipalpata</taxon>
        <taxon>Sabellida</taxon>
        <taxon>Siboglinidae</taxon>
        <taxon>Ridgeia</taxon>
    </lineage>
</organism>
<reference evidence="1" key="1">
    <citation type="journal article" date="2023" name="Mol. Biol. Evol.">
        <title>Third-Generation Sequencing Reveals the Adaptive Role of the Epigenome in Three Deep-Sea Polychaetes.</title>
        <authorList>
            <person name="Perez M."/>
            <person name="Aroh O."/>
            <person name="Sun Y."/>
            <person name="Lan Y."/>
            <person name="Juniper S.K."/>
            <person name="Young C.R."/>
            <person name="Angers B."/>
            <person name="Qian P.Y."/>
        </authorList>
    </citation>
    <scope>NUCLEOTIDE SEQUENCE</scope>
    <source>
        <strain evidence="1">R07B-5</strain>
    </source>
</reference>
<accession>A0AAD9UGP9</accession>
<comment type="caution">
    <text evidence="1">The sequence shown here is derived from an EMBL/GenBank/DDBJ whole genome shotgun (WGS) entry which is preliminary data.</text>
</comment>
<evidence type="ECO:0008006" key="3">
    <source>
        <dbReference type="Google" id="ProtNLM"/>
    </source>
</evidence>
<gene>
    <name evidence="1" type="ORF">NP493_117g02010</name>
</gene>
<keyword evidence="2" id="KW-1185">Reference proteome</keyword>
<evidence type="ECO:0000313" key="1">
    <source>
        <dbReference type="EMBL" id="KAK2188868.1"/>
    </source>
</evidence>
<dbReference type="AlphaFoldDB" id="A0AAD9UGP9"/>
<evidence type="ECO:0000313" key="2">
    <source>
        <dbReference type="Proteomes" id="UP001209878"/>
    </source>
</evidence>
<protein>
    <recommendedName>
        <fullName evidence="3">Endonuclease-reverse transcriptase</fullName>
    </recommendedName>
</protein>
<dbReference type="Proteomes" id="UP001209878">
    <property type="component" value="Unassembled WGS sequence"/>
</dbReference>
<name>A0AAD9UGP9_RIDPI</name>
<dbReference type="EMBL" id="JAODUO010000120">
    <property type="protein sequence ID" value="KAK2188868.1"/>
    <property type="molecule type" value="Genomic_DNA"/>
</dbReference>
<proteinExistence type="predicted"/>
<sequence>MKMNKSKTKVMMEKRHINICQQHSDRDNQIQRRITAGWTAFAKHREISMKRQVYNSCILPAMTYGAETWAPATQANNNLAAAQTDIERSILNITYRDRKSNIWVKEKTKVTDVMERVRRREWTWAGHVSRIRDNRWTLRITIWTPYKRKRS</sequence>